<comment type="caution">
    <text evidence="2">The sequence shown here is derived from an EMBL/GenBank/DDBJ whole genome shotgun (WGS) entry which is preliminary data.</text>
</comment>
<sequence length="122" mass="12607">MGGSSPVGGGSSGSAAPTEAAPAALRWGEPVRAAGEVRWCEDVTVGFRNSGGSAVRSGTVTFGTHVIGALGVDWATVTSTEDLPTPIGAGARVAKTWTVCVDAWRVPWGMHVETRDVTVRWK</sequence>
<name>A0ABU2UT79_9ACTN</name>
<gene>
    <name evidence="2" type="ORF">RM863_30650</name>
</gene>
<evidence type="ECO:0000256" key="1">
    <source>
        <dbReference type="SAM" id="MobiDB-lite"/>
    </source>
</evidence>
<dbReference type="EMBL" id="JAVRFF010000043">
    <property type="protein sequence ID" value="MDT0476496.1"/>
    <property type="molecule type" value="Genomic_DNA"/>
</dbReference>
<proteinExistence type="predicted"/>
<organism evidence="2 3">
    <name type="scientific">Streptomyces hintoniae</name>
    <dbReference type="NCBI Taxonomy" id="3075521"/>
    <lineage>
        <taxon>Bacteria</taxon>
        <taxon>Bacillati</taxon>
        <taxon>Actinomycetota</taxon>
        <taxon>Actinomycetes</taxon>
        <taxon>Kitasatosporales</taxon>
        <taxon>Streptomycetaceae</taxon>
        <taxon>Streptomyces</taxon>
    </lineage>
</organism>
<evidence type="ECO:0000313" key="2">
    <source>
        <dbReference type="EMBL" id="MDT0476496.1"/>
    </source>
</evidence>
<dbReference type="RefSeq" id="WP_311637109.1">
    <property type="nucleotide sequence ID" value="NZ_JAVRFF010000043.1"/>
</dbReference>
<protein>
    <recommendedName>
        <fullName evidence="4">Secreted protein</fullName>
    </recommendedName>
</protein>
<accession>A0ABU2UT79</accession>
<dbReference type="Proteomes" id="UP001180489">
    <property type="component" value="Unassembled WGS sequence"/>
</dbReference>
<reference evidence="2" key="1">
    <citation type="submission" date="2024-05" db="EMBL/GenBank/DDBJ databases">
        <title>30 novel species of actinomycetes from the DSMZ collection.</title>
        <authorList>
            <person name="Nouioui I."/>
        </authorList>
    </citation>
    <scope>NUCLEOTIDE SEQUENCE</scope>
    <source>
        <strain evidence="2">DSM 41014</strain>
    </source>
</reference>
<evidence type="ECO:0008006" key="4">
    <source>
        <dbReference type="Google" id="ProtNLM"/>
    </source>
</evidence>
<feature type="compositionally biased region" description="Gly residues" evidence="1">
    <location>
        <begin position="1"/>
        <end position="12"/>
    </location>
</feature>
<evidence type="ECO:0000313" key="3">
    <source>
        <dbReference type="Proteomes" id="UP001180489"/>
    </source>
</evidence>
<feature type="region of interest" description="Disordered" evidence="1">
    <location>
        <begin position="1"/>
        <end position="21"/>
    </location>
</feature>
<keyword evidence="3" id="KW-1185">Reference proteome</keyword>